<organism evidence="1 2">
    <name type="scientific">Linderina macrospora</name>
    <dbReference type="NCBI Taxonomy" id="4868"/>
    <lineage>
        <taxon>Eukaryota</taxon>
        <taxon>Fungi</taxon>
        <taxon>Fungi incertae sedis</taxon>
        <taxon>Zoopagomycota</taxon>
        <taxon>Kickxellomycotina</taxon>
        <taxon>Kickxellomycetes</taxon>
        <taxon>Kickxellales</taxon>
        <taxon>Kickxellaceae</taxon>
        <taxon>Linderina</taxon>
    </lineage>
</organism>
<sequence>AVASATTTGDVSGDAQTDGLRFLQVNNFYKDAKPSEAILLKPLVAGIVERTEQLLEEWPDHAVLQQIGHMSKQLLLVPVTAPLAKLLAGLEMLYQRAQDWQAYASRDVSIEQLADVARLIVRWRQAELNAWPHLLLSQELEFARRPNEWWFNLYSSLLGSELTDFAALVSAIDQFMQASPAGEFRGRLNMLHAFCSHRAALLAAQALQEHKSLTELKLSDSVYAPLANAIDYYSQYAPCIAEHLANAKKAVKKDLTQYVKISSWKDVNPAALKESALRTHRHLARCVRQWREALSQPIFQIIQISQTANIANAKVPTVQLVPLPLSDAGIEIAPAKALAVGSASVRPWSAPGLEIDERLALELAKFAPDNLAKVLELSPAHLQQLHRMMQRSDAFAGAVDGSGSSPDALEEFALQVVGDINHFQNVETPKHLTKKPVTGKSTEPSSASKKNKLIIKSKKQKQEEEEEEYIEDDEERQRKIVQFWGEQRNLRRTRLKEILKALAGLGLKRNFRPASTTDDDNAGSHGLSTVLKQSPLDVSAWTESVRALATSNTDGVHGDSARAQRQWQLANAVFFRLSSQLAQLRTVMHEEHSAEINAQQVLHISGLMESLNQQVVRDRRAAADLVGLATDWLHLASVWANEPAAGTSSGEPCGDVAEVKRAVDELACLLTQCVVGVRKVSSAEGWERDDATTVAQIANKFDDASVQVSRASDALAVALTAVVAPRLAGLADANVPGYLARFEQTASATQTARASIASVQSVLDFIAETGWDTMPMQSWLTPICACVSRLNNLLDFAVSQPSAAELLSSELASLTGQWATAVMNVWQQVHKAEQQFVAYGSETDMWGLRAKELVHRVEMMQGMSQALHLPKMLGLCRSLISLIATQPPCSYIHGVLRPWITQYSLLVQHVVCLYADFHKTLVQFALTATTVLTSVIVHGLGSNDIYDSEETDESMESGTGMGEGSTAGAKNVSDEIEGEDQVEGLQGEEPDDTNDAGKDEDAIEMENDFQGQLGDADLETDDDDSDKSDDEDDENQMDEQLGDVDPTDPTALDEKLWDDDQEEDKPEESKGDDSKVDSKAKQKKEESDI</sequence>
<gene>
    <name evidence="1" type="primary">MDN1_2</name>
    <name evidence="1" type="ORF">FBU59_001928</name>
</gene>
<evidence type="ECO:0000313" key="1">
    <source>
        <dbReference type="EMBL" id="KAJ1946982.1"/>
    </source>
</evidence>
<dbReference type="Proteomes" id="UP001150603">
    <property type="component" value="Unassembled WGS sequence"/>
</dbReference>
<name>A0ACC1JCN4_9FUNG</name>
<dbReference type="EMBL" id="JANBPW010000974">
    <property type="protein sequence ID" value="KAJ1946982.1"/>
    <property type="molecule type" value="Genomic_DNA"/>
</dbReference>
<evidence type="ECO:0000313" key="2">
    <source>
        <dbReference type="Proteomes" id="UP001150603"/>
    </source>
</evidence>
<comment type="caution">
    <text evidence="1">The sequence shown here is derived from an EMBL/GenBank/DDBJ whole genome shotgun (WGS) entry which is preliminary data.</text>
</comment>
<protein>
    <submittedName>
        <fullName evidence="1">AAA ATPase midasin</fullName>
    </submittedName>
</protein>
<accession>A0ACC1JCN4</accession>
<feature type="non-terminal residue" evidence="1">
    <location>
        <position position="1089"/>
    </location>
</feature>
<keyword evidence="2" id="KW-1185">Reference proteome</keyword>
<reference evidence="1" key="1">
    <citation type="submission" date="2022-07" db="EMBL/GenBank/DDBJ databases">
        <title>Phylogenomic reconstructions and comparative analyses of Kickxellomycotina fungi.</title>
        <authorList>
            <person name="Reynolds N.K."/>
            <person name="Stajich J.E."/>
            <person name="Barry K."/>
            <person name="Grigoriev I.V."/>
            <person name="Crous P."/>
            <person name="Smith M.E."/>
        </authorList>
    </citation>
    <scope>NUCLEOTIDE SEQUENCE</scope>
    <source>
        <strain evidence="1">NRRL 5244</strain>
    </source>
</reference>
<proteinExistence type="predicted"/>
<feature type="non-terminal residue" evidence="1">
    <location>
        <position position="1"/>
    </location>
</feature>